<keyword evidence="2" id="KW-0472">Membrane</keyword>
<dbReference type="EMBL" id="ML769480">
    <property type="protein sequence ID" value="KAE9398601.1"/>
    <property type="molecule type" value="Genomic_DNA"/>
</dbReference>
<keyword evidence="2" id="KW-1133">Transmembrane helix</keyword>
<feature type="transmembrane region" description="Helical" evidence="2">
    <location>
        <begin position="215"/>
        <end position="234"/>
    </location>
</feature>
<feature type="transmembrane region" description="Helical" evidence="2">
    <location>
        <begin position="175"/>
        <end position="195"/>
    </location>
</feature>
<dbReference type="AlphaFoldDB" id="A0A6A4HLX8"/>
<evidence type="ECO:0000256" key="2">
    <source>
        <dbReference type="SAM" id="Phobius"/>
    </source>
</evidence>
<dbReference type="OrthoDB" id="3270417at2759"/>
<dbReference type="Pfam" id="PF20152">
    <property type="entry name" value="DUF6534"/>
    <property type="match status" value="1"/>
</dbReference>
<evidence type="ECO:0000313" key="4">
    <source>
        <dbReference type="EMBL" id="KAE9398601.1"/>
    </source>
</evidence>
<dbReference type="Proteomes" id="UP000799118">
    <property type="component" value="Unassembled WGS sequence"/>
</dbReference>
<dbReference type="InterPro" id="IPR045339">
    <property type="entry name" value="DUF6534"/>
</dbReference>
<feature type="domain" description="DUF6534" evidence="3">
    <location>
        <begin position="179"/>
        <end position="268"/>
    </location>
</feature>
<feature type="transmembrane region" description="Helical" evidence="2">
    <location>
        <begin position="131"/>
        <end position="155"/>
    </location>
</feature>
<gene>
    <name evidence="4" type="ORF">BT96DRAFT_1020022</name>
</gene>
<name>A0A6A4HLX8_9AGAR</name>
<keyword evidence="2" id="KW-0812">Transmembrane</keyword>
<sequence length="341" mass="37508">MSDPSSVPPEVIAAAIAKVKEVFASSFIGFAVATSFYGISVLQCYLYYRNYPKDSVFLKLVVGFLWILDTLSTIMVADSLYTYFVLDFGNLAADALIPWSFALENGLLTFVTITAQLFYANQIWSISRNHAVTGVIVFLGLAGFGIGLYVTVHLFRFNTLVTLDDSQFLRFTGMVQGFAVTCDLAITGALIFYLYSRKRETTIRTTTGMLDTLMLYAVCRGILTAIAQIMFLALNVGLPDHTYWQPFHQIVGKLYVNSVVASLNVRQSVRGRGSNISTSLSGTSTSIGIANINQSDYSSAGSRAVPLVFVRSETVSDRRNRESIQDANSDKAKQEMMVPPV</sequence>
<reference evidence="4" key="1">
    <citation type="journal article" date="2019" name="Environ. Microbiol.">
        <title>Fungal ecological strategies reflected in gene transcription - a case study of two litter decomposers.</title>
        <authorList>
            <person name="Barbi F."/>
            <person name="Kohler A."/>
            <person name="Barry K."/>
            <person name="Baskaran P."/>
            <person name="Daum C."/>
            <person name="Fauchery L."/>
            <person name="Ihrmark K."/>
            <person name="Kuo A."/>
            <person name="LaButti K."/>
            <person name="Lipzen A."/>
            <person name="Morin E."/>
            <person name="Grigoriev I.V."/>
            <person name="Henrissat B."/>
            <person name="Lindahl B."/>
            <person name="Martin F."/>
        </authorList>
    </citation>
    <scope>NUCLEOTIDE SEQUENCE</scope>
    <source>
        <strain evidence="4">JB14</strain>
    </source>
</reference>
<feature type="region of interest" description="Disordered" evidence="1">
    <location>
        <begin position="319"/>
        <end position="341"/>
    </location>
</feature>
<evidence type="ECO:0000259" key="3">
    <source>
        <dbReference type="Pfam" id="PF20152"/>
    </source>
</evidence>
<evidence type="ECO:0000256" key="1">
    <source>
        <dbReference type="SAM" id="MobiDB-lite"/>
    </source>
</evidence>
<dbReference type="PANTHER" id="PTHR40465:SF1">
    <property type="entry name" value="DUF6534 DOMAIN-CONTAINING PROTEIN"/>
    <property type="match status" value="1"/>
</dbReference>
<feature type="transmembrane region" description="Helical" evidence="2">
    <location>
        <begin position="27"/>
        <end position="48"/>
    </location>
</feature>
<dbReference type="PANTHER" id="PTHR40465">
    <property type="entry name" value="CHROMOSOME 1, WHOLE GENOME SHOTGUN SEQUENCE"/>
    <property type="match status" value="1"/>
</dbReference>
<feature type="transmembrane region" description="Helical" evidence="2">
    <location>
        <begin position="96"/>
        <end position="119"/>
    </location>
</feature>
<feature type="compositionally biased region" description="Basic and acidic residues" evidence="1">
    <location>
        <begin position="319"/>
        <end position="334"/>
    </location>
</feature>
<accession>A0A6A4HLX8</accession>
<proteinExistence type="predicted"/>
<feature type="transmembrane region" description="Helical" evidence="2">
    <location>
        <begin position="60"/>
        <end position="84"/>
    </location>
</feature>
<organism evidence="4 5">
    <name type="scientific">Gymnopus androsaceus JB14</name>
    <dbReference type="NCBI Taxonomy" id="1447944"/>
    <lineage>
        <taxon>Eukaryota</taxon>
        <taxon>Fungi</taxon>
        <taxon>Dikarya</taxon>
        <taxon>Basidiomycota</taxon>
        <taxon>Agaricomycotina</taxon>
        <taxon>Agaricomycetes</taxon>
        <taxon>Agaricomycetidae</taxon>
        <taxon>Agaricales</taxon>
        <taxon>Marasmiineae</taxon>
        <taxon>Omphalotaceae</taxon>
        <taxon>Gymnopus</taxon>
    </lineage>
</organism>
<keyword evidence="5" id="KW-1185">Reference proteome</keyword>
<evidence type="ECO:0000313" key="5">
    <source>
        <dbReference type="Proteomes" id="UP000799118"/>
    </source>
</evidence>
<protein>
    <recommendedName>
        <fullName evidence="3">DUF6534 domain-containing protein</fullName>
    </recommendedName>
</protein>